<keyword evidence="5" id="KW-0963">Cytoplasm</keyword>
<feature type="compositionally biased region" description="Basic and acidic residues" evidence="13">
    <location>
        <begin position="490"/>
        <end position="501"/>
    </location>
</feature>
<dbReference type="Gene3D" id="1.10.238.10">
    <property type="entry name" value="EF-hand"/>
    <property type="match status" value="3"/>
</dbReference>
<evidence type="ECO:0000256" key="9">
    <source>
        <dbReference type="ARBA" id="ARBA00023054"/>
    </source>
</evidence>
<feature type="compositionally biased region" description="Low complexity" evidence="13">
    <location>
        <begin position="739"/>
        <end position="752"/>
    </location>
</feature>
<dbReference type="PANTHER" id="PTHR11216:SF173">
    <property type="entry name" value="ACTIN CYTOSKELETON-REGULATORY COMPLEX PROTEIN PAN1"/>
    <property type="match status" value="1"/>
</dbReference>
<evidence type="ECO:0000256" key="2">
    <source>
        <dbReference type="ARBA" id="ARBA00004134"/>
    </source>
</evidence>
<dbReference type="Gene3D" id="1.10.8.10">
    <property type="entry name" value="DNA helicase RuvA subunit, C-terminal domain"/>
    <property type="match status" value="1"/>
</dbReference>
<keyword evidence="11" id="KW-0206">Cytoskeleton</keyword>
<feature type="region of interest" description="Disordered" evidence="13">
    <location>
        <begin position="1141"/>
        <end position="1255"/>
    </location>
</feature>
<sequence length="1295" mass="138659">MSTSSFAPTSPETALVNQIFNQFDPQKLGVLTGDVAVKAFAAAKLPPTVLREIWDLADEDNKGWLSRRGASIAVRLIGWAQKGQKVSSDLLARPGPLPSLEGVTVVSQQNTGLALKSPTIMSLPPLTTQDRAKFHSLFYKANPQNGLITAEKAGELFLKSKLSNDQLSQIWNLADTQDRGSLDITDFTIGMYFIQAVMSRQLSVIPLTIPPGLYQQATGSSQTSGSHMSNNSGSFSPTSSNFSQYKTSGLQPQSTGQSVLQPTVTGTSLLQKVQPNMSARPAVFGSGPFPLPTATAQWDVSPNEKVAADKIFNGLDVHKHGYIEGDVAVPVMLKSNLPGEDLARVWDLADLDNNGRLTRDCFALAMHLIHKRLSGQELPAVLPPSLIPPSFRNGSAANPTPYSPVTQQQPPEPVNDLFSFDEPPPAPVVPSQITGETAGLQPQQTGQKFPSPLNQKPTTIFPPRSLHNVLSDPFNPSSSFNLLGDDDSDERATSPLEDKSAEIGNAQNQLNSTNRSLEAAKTERGTVEQLLADQSVQLGALQTQISFAKAAYDAETKLLANLKERQTNQLTEIQKLREELIHAESDLSAIRVEKAEMEGSFLRDKEDARDLHRKMLQVSQEADRLRQELERVKKEAKQQKGLLAIAKKQLTTKEAERAKVEKELREAVDELTSITAERETIESEQTWAVATPPVVASPERGLSPDSVTFAAQHPLPSTPEIQGGGVGRSNNPFGKFNLGSATTPGGPGQATTIRSFSFENAFMVEESASHKGVEPVQLNGTGEANANTPKSHPTSLELTSFPEVASPVPDSELFETPPTSSSIQSGPSSPAVPSSSSTPFTAWAAQQEEDASSGQSFEATVAHYPAIEDLSTQFPAQGSSELPGSFPLHPEAKQDKLQGPAVTDLNAELKELDADEPDSDNEEIPLAELKKKNNETNADLSLGGDNGEPSKAIFDDIFGVTPATAEPINNVQQPRAESNIDSIFKPADNASTTPLGVPAVEGPSNLPAVQNVTNITGISAFDAALGRISSQNEVAVSNSVAKDDQFTFDDNFDFSSSSGAAARLSVLGSEPLTSWTRGPTSVGPVVEDGFKLFTPLGQTQASATSALKPLSFDDAFANPSSRHSVDTSNDHSLQDIIHQETASDVLSSSKTLPPTSAEEKPSPRISDGSPESLVRSPSPAPQRTKSPPPPKRISSPKSRQSTSSNKDEKQGNLPVRHSKLSLRLPFVGKRKKHQEAQSTPLPSTQNLSAPLEEEDAAPVKQLTSMGFGRAEAIEALERNAYDVPKALNALLGGAQ</sequence>
<feature type="compositionally biased region" description="Low complexity" evidence="13">
    <location>
        <begin position="1192"/>
        <end position="1201"/>
    </location>
</feature>
<evidence type="ECO:0000256" key="4">
    <source>
        <dbReference type="ARBA" id="ARBA00009351"/>
    </source>
</evidence>
<keyword evidence="6" id="KW-0254">Endocytosis</keyword>
<feature type="compositionally biased region" description="Low complexity" evidence="13">
    <location>
        <begin position="216"/>
        <end position="243"/>
    </location>
</feature>
<dbReference type="GO" id="GO:0016197">
    <property type="term" value="P:endosomal transport"/>
    <property type="evidence" value="ECO:0007669"/>
    <property type="project" value="TreeGrafter"/>
</dbReference>
<evidence type="ECO:0000313" key="17">
    <source>
        <dbReference type="EMBL" id="KIL69557.1"/>
    </source>
</evidence>
<evidence type="ECO:0000259" key="16">
    <source>
        <dbReference type="PROSITE" id="PS50222"/>
    </source>
</evidence>
<dbReference type="HOGENOM" id="CLU_006395_0_0_1"/>
<dbReference type="CDD" id="cd06503">
    <property type="entry name" value="ATP-synt_Fo_b"/>
    <property type="match status" value="1"/>
</dbReference>
<feature type="domain" description="EH" evidence="15">
    <location>
        <begin position="12"/>
        <end position="99"/>
    </location>
</feature>
<feature type="compositionally biased region" description="Polar residues" evidence="13">
    <location>
        <begin position="392"/>
        <end position="409"/>
    </location>
</feature>
<keyword evidence="18" id="KW-1185">Reference proteome</keyword>
<dbReference type="GO" id="GO:0030479">
    <property type="term" value="C:actin cortical patch"/>
    <property type="evidence" value="ECO:0007669"/>
    <property type="project" value="UniProtKB-SubCell"/>
</dbReference>
<dbReference type="Proteomes" id="UP000054549">
    <property type="component" value="Unassembled WGS sequence"/>
</dbReference>
<feature type="region of interest" description="Disordered" evidence="13">
    <location>
        <begin position="216"/>
        <end position="260"/>
    </location>
</feature>
<feature type="region of interest" description="Disordered" evidence="13">
    <location>
        <begin position="875"/>
        <end position="898"/>
    </location>
</feature>
<dbReference type="GO" id="GO:0005509">
    <property type="term" value="F:calcium ion binding"/>
    <property type="evidence" value="ECO:0007669"/>
    <property type="project" value="InterPro"/>
</dbReference>
<evidence type="ECO:0000256" key="5">
    <source>
        <dbReference type="ARBA" id="ARBA00022490"/>
    </source>
</evidence>
<name>A0A0C2X5I4_AMAMK</name>
<keyword evidence="8" id="KW-0967">Endosome</keyword>
<feature type="compositionally biased region" description="Polar residues" evidence="13">
    <location>
        <begin position="1236"/>
        <end position="1248"/>
    </location>
</feature>
<feature type="compositionally biased region" description="Polar residues" evidence="13">
    <location>
        <begin position="440"/>
        <end position="458"/>
    </location>
</feature>
<dbReference type="EMBL" id="KN818225">
    <property type="protein sequence ID" value="KIL69557.1"/>
    <property type="molecule type" value="Genomic_DNA"/>
</dbReference>
<evidence type="ECO:0000256" key="1">
    <source>
        <dbReference type="ARBA" id="ARBA00004125"/>
    </source>
</evidence>
<feature type="domain" description="UBA" evidence="14">
    <location>
        <begin position="1250"/>
        <end position="1293"/>
    </location>
</feature>
<dbReference type="OrthoDB" id="524326at2759"/>
<evidence type="ECO:0000313" key="18">
    <source>
        <dbReference type="Proteomes" id="UP000054549"/>
    </source>
</evidence>
<feature type="domain" description="EH" evidence="15">
    <location>
        <begin position="304"/>
        <end position="393"/>
    </location>
</feature>
<evidence type="ECO:0000256" key="7">
    <source>
        <dbReference type="ARBA" id="ARBA00022737"/>
    </source>
</evidence>
<feature type="region of interest" description="Disordered" evidence="13">
    <location>
        <begin position="768"/>
        <end position="856"/>
    </location>
</feature>
<dbReference type="InterPro" id="IPR009060">
    <property type="entry name" value="UBA-like_sf"/>
</dbReference>
<evidence type="ECO:0000259" key="14">
    <source>
        <dbReference type="PROSITE" id="PS50030"/>
    </source>
</evidence>
<evidence type="ECO:0000256" key="13">
    <source>
        <dbReference type="SAM" id="MobiDB-lite"/>
    </source>
</evidence>
<reference evidence="17 18" key="1">
    <citation type="submission" date="2014-04" db="EMBL/GenBank/DDBJ databases">
        <title>Evolutionary Origins and Diversification of the Mycorrhizal Mutualists.</title>
        <authorList>
            <consortium name="DOE Joint Genome Institute"/>
            <consortium name="Mycorrhizal Genomics Consortium"/>
            <person name="Kohler A."/>
            <person name="Kuo A."/>
            <person name="Nagy L.G."/>
            <person name="Floudas D."/>
            <person name="Copeland A."/>
            <person name="Barry K.W."/>
            <person name="Cichocki N."/>
            <person name="Veneault-Fourrey C."/>
            <person name="LaButti K."/>
            <person name="Lindquist E.A."/>
            <person name="Lipzen A."/>
            <person name="Lundell T."/>
            <person name="Morin E."/>
            <person name="Murat C."/>
            <person name="Riley R."/>
            <person name="Ohm R."/>
            <person name="Sun H."/>
            <person name="Tunlid A."/>
            <person name="Henrissat B."/>
            <person name="Grigoriev I.V."/>
            <person name="Hibbett D.S."/>
            <person name="Martin F."/>
        </authorList>
    </citation>
    <scope>NUCLEOTIDE SEQUENCE [LARGE SCALE GENOMIC DNA]</scope>
    <source>
        <strain evidence="17 18">Koide BX008</strain>
    </source>
</reference>
<dbReference type="PROSITE" id="PS50031">
    <property type="entry name" value="EH"/>
    <property type="match status" value="3"/>
</dbReference>
<evidence type="ECO:0000256" key="6">
    <source>
        <dbReference type="ARBA" id="ARBA00022583"/>
    </source>
</evidence>
<dbReference type="InterPro" id="IPR015940">
    <property type="entry name" value="UBA"/>
</dbReference>
<feature type="compositionally biased region" description="Polar residues" evidence="13">
    <location>
        <begin position="778"/>
        <end position="798"/>
    </location>
</feature>
<dbReference type="PROSITE" id="PS50030">
    <property type="entry name" value="UBA"/>
    <property type="match status" value="1"/>
</dbReference>
<feature type="region of interest" description="Disordered" evidence="13">
    <location>
        <begin position="391"/>
        <end position="415"/>
    </location>
</feature>
<dbReference type="STRING" id="946122.A0A0C2X5I4"/>
<protein>
    <submittedName>
        <fullName evidence="17">Uncharacterized protein</fullName>
    </submittedName>
</protein>
<accession>A0A0C2X5I4</accession>
<comment type="subcellular location">
    <subcellularLocation>
        <location evidence="3">Cell membrane</location>
        <topology evidence="3">Peripheral membrane protein</topology>
        <orientation evidence="3">Cytoplasmic side</orientation>
    </subcellularLocation>
    <subcellularLocation>
        <location evidence="2">Cytoplasm</location>
        <location evidence="2">Cytoskeleton</location>
        <location evidence="2">Actin patch</location>
    </subcellularLocation>
    <subcellularLocation>
        <location evidence="1">Endosome membrane</location>
        <topology evidence="1">Peripheral membrane protein</topology>
        <orientation evidence="1">Cytoplasmic side</orientation>
    </subcellularLocation>
</comment>
<dbReference type="Pfam" id="PF12763">
    <property type="entry name" value="EH"/>
    <property type="match status" value="3"/>
</dbReference>
<dbReference type="InterPro" id="IPR000261">
    <property type="entry name" value="EH_dom"/>
</dbReference>
<feature type="region of interest" description="Disordered" evidence="13">
    <location>
        <begin position="716"/>
        <end position="752"/>
    </location>
</feature>
<dbReference type="SUPFAM" id="SSF46934">
    <property type="entry name" value="UBA-like"/>
    <property type="match status" value="1"/>
</dbReference>
<comment type="similarity">
    <text evidence="4">Belongs to the PAN1 family.</text>
</comment>
<dbReference type="SMART" id="SM00027">
    <property type="entry name" value="EH"/>
    <property type="match status" value="3"/>
</dbReference>
<feature type="coiled-coil region" evidence="12">
    <location>
        <begin position="559"/>
        <end position="684"/>
    </location>
</feature>
<feature type="region of interest" description="Disordered" evidence="13">
    <location>
        <begin position="440"/>
        <end position="508"/>
    </location>
</feature>
<evidence type="ECO:0000256" key="12">
    <source>
        <dbReference type="SAM" id="Coils"/>
    </source>
</evidence>
<feature type="region of interest" description="Disordered" evidence="13">
    <location>
        <begin position="927"/>
        <end position="947"/>
    </location>
</feature>
<feature type="compositionally biased region" description="Low complexity" evidence="13">
    <location>
        <begin position="817"/>
        <end position="839"/>
    </location>
</feature>
<evidence type="ECO:0000256" key="10">
    <source>
        <dbReference type="ARBA" id="ARBA00023136"/>
    </source>
</evidence>
<keyword evidence="9 12" id="KW-0175">Coiled coil</keyword>
<feature type="compositionally biased region" description="Polar residues" evidence="13">
    <location>
        <begin position="244"/>
        <end position="260"/>
    </location>
</feature>
<feature type="compositionally biased region" description="Polar residues" evidence="13">
    <location>
        <begin position="1141"/>
        <end position="1154"/>
    </location>
</feature>
<dbReference type="CDD" id="cd00052">
    <property type="entry name" value="EH"/>
    <property type="match status" value="2"/>
</dbReference>
<dbReference type="GO" id="GO:0005886">
    <property type="term" value="C:plasma membrane"/>
    <property type="evidence" value="ECO:0007669"/>
    <property type="project" value="TreeGrafter"/>
</dbReference>
<evidence type="ECO:0000256" key="8">
    <source>
        <dbReference type="ARBA" id="ARBA00022753"/>
    </source>
</evidence>
<dbReference type="GO" id="GO:0005768">
    <property type="term" value="C:endosome"/>
    <property type="evidence" value="ECO:0007669"/>
    <property type="project" value="UniProtKB-SubCell"/>
</dbReference>
<organism evidence="17 18">
    <name type="scientific">Amanita muscaria (strain Koide BX008)</name>
    <dbReference type="NCBI Taxonomy" id="946122"/>
    <lineage>
        <taxon>Eukaryota</taxon>
        <taxon>Fungi</taxon>
        <taxon>Dikarya</taxon>
        <taxon>Basidiomycota</taxon>
        <taxon>Agaricomycotina</taxon>
        <taxon>Agaricomycetes</taxon>
        <taxon>Agaricomycetidae</taxon>
        <taxon>Agaricales</taxon>
        <taxon>Pluteineae</taxon>
        <taxon>Amanitaceae</taxon>
        <taxon>Amanita</taxon>
    </lineage>
</organism>
<feature type="domain" description="EH" evidence="15">
    <location>
        <begin position="130"/>
        <end position="220"/>
    </location>
</feature>
<gene>
    <name evidence="17" type="ORF">M378DRAFT_183991</name>
</gene>
<evidence type="ECO:0000256" key="11">
    <source>
        <dbReference type="ARBA" id="ARBA00023212"/>
    </source>
</evidence>
<evidence type="ECO:0000256" key="3">
    <source>
        <dbReference type="ARBA" id="ARBA00004413"/>
    </source>
</evidence>
<dbReference type="SUPFAM" id="SSF47473">
    <property type="entry name" value="EF-hand"/>
    <property type="match status" value="3"/>
</dbReference>
<evidence type="ECO:0000259" key="15">
    <source>
        <dbReference type="PROSITE" id="PS50031"/>
    </source>
</evidence>
<keyword evidence="7" id="KW-0677">Repeat</keyword>
<dbReference type="InterPro" id="IPR002048">
    <property type="entry name" value="EF_hand_dom"/>
</dbReference>
<dbReference type="CDD" id="cd14270">
    <property type="entry name" value="UBA"/>
    <property type="match status" value="1"/>
</dbReference>
<feature type="domain" description="EF-hand" evidence="16">
    <location>
        <begin position="337"/>
        <end position="372"/>
    </location>
</feature>
<dbReference type="PANTHER" id="PTHR11216">
    <property type="entry name" value="EH DOMAIN"/>
    <property type="match status" value="1"/>
</dbReference>
<dbReference type="PROSITE" id="PS50222">
    <property type="entry name" value="EF_HAND_2"/>
    <property type="match status" value="1"/>
</dbReference>
<dbReference type="InParanoid" id="A0A0C2X5I4"/>
<keyword evidence="10" id="KW-0472">Membrane</keyword>
<dbReference type="SMART" id="SM00165">
    <property type="entry name" value="UBA"/>
    <property type="match status" value="1"/>
</dbReference>
<dbReference type="GO" id="GO:0006897">
    <property type="term" value="P:endocytosis"/>
    <property type="evidence" value="ECO:0007669"/>
    <property type="project" value="TreeGrafter"/>
</dbReference>
<dbReference type="InterPro" id="IPR011992">
    <property type="entry name" value="EF-hand-dom_pair"/>
</dbReference>
<proteinExistence type="inferred from homology"/>